<feature type="compositionally biased region" description="Basic and acidic residues" evidence="1">
    <location>
        <begin position="42"/>
        <end position="52"/>
    </location>
</feature>
<sequence>MVLMTIDILILLVELPLAPDDVALKSHGGEIVCDTERAQREEATGIGGERKSVQCGRRAKN</sequence>
<accession>A0AAV5UZ41</accession>
<evidence type="ECO:0000256" key="2">
    <source>
        <dbReference type="SAM" id="SignalP"/>
    </source>
</evidence>
<keyword evidence="4" id="KW-1185">Reference proteome</keyword>
<organism evidence="3 4">
    <name type="scientific">Pristionchus fissidentatus</name>
    <dbReference type="NCBI Taxonomy" id="1538716"/>
    <lineage>
        <taxon>Eukaryota</taxon>
        <taxon>Metazoa</taxon>
        <taxon>Ecdysozoa</taxon>
        <taxon>Nematoda</taxon>
        <taxon>Chromadorea</taxon>
        <taxon>Rhabditida</taxon>
        <taxon>Rhabditina</taxon>
        <taxon>Diplogasteromorpha</taxon>
        <taxon>Diplogasteroidea</taxon>
        <taxon>Neodiplogasteridae</taxon>
        <taxon>Pristionchus</taxon>
    </lineage>
</organism>
<dbReference type="Proteomes" id="UP001432322">
    <property type="component" value="Unassembled WGS sequence"/>
</dbReference>
<feature type="signal peptide" evidence="2">
    <location>
        <begin position="1"/>
        <end position="18"/>
    </location>
</feature>
<dbReference type="EMBL" id="BTSY01000001">
    <property type="protein sequence ID" value="GMT12048.1"/>
    <property type="molecule type" value="Genomic_DNA"/>
</dbReference>
<proteinExistence type="predicted"/>
<feature type="region of interest" description="Disordered" evidence="1">
    <location>
        <begin position="42"/>
        <end position="61"/>
    </location>
</feature>
<evidence type="ECO:0000313" key="4">
    <source>
        <dbReference type="Proteomes" id="UP001432322"/>
    </source>
</evidence>
<keyword evidence="2" id="KW-0732">Signal</keyword>
<name>A0AAV5UZ41_9BILA</name>
<evidence type="ECO:0000256" key="1">
    <source>
        <dbReference type="SAM" id="MobiDB-lite"/>
    </source>
</evidence>
<reference evidence="3" key="1">
    <citation type="submission" date="2023-10" db="EMBL/GenBank/DDBJ databases">
        <title>Genome assembly of Pristionchus species.</title>
        <authorList>
            <person name="Yoshida K."/>
            <person name="Sommer R.J."/>
        </authorList>
    </citation>
    <scope>NUCLEOTIDE SEQUENCE</scope>
    <source>
        <strain evidence="3">RS5133</strain>
    </source>
</reference>
<protein>
    <submittedName>
        <fullName evidence="3">Uncharacterized protein</fullName>
    </submittedName>
</protein>
<dbReference type="AlphaFoldDB" id="A0AAV5UZ41"/>
<feature type="chain" id="PRO_5043630139" evidence="2">
    <location>
        <begin position="19"/>
        <end position="61"/>
    </location>
</feature>
<gene>
    <name evidence="3" type="ORF">PFISCL1PPCAC_3345</name>
</gene>
<evidence type="ECO:0000313" key="3">
    <source>
        <dbReference type="EMBL" id="GMT12048.1"/>
    </source>
</evidence>
<comment type="caution">
    <text evidence="3">The sequence shown here is derived from an EMBL/GenBank/DDBJ whole genome shotgun (WGS) entry which is preliminary data.</text>
</comment>